<accession>A0ABM6IMK4</accession>
<name>A0ABM6IMK4_9RHOB</name>
<feature type="region of interest" description="Disordered" evidence="1">
    <location>
        <begin position="41"/>
        <end position="65"/>
    </location>
</feature>
<gene>
    <name evidence="2" type="ORF">BMG03_19165</name>
</gene>
<organism evidence="2 3">
    <name type="scientific">Thioclava nitratireducens</name>
    <dbReference type="NCBI Taxonomy" id="1915078"/>
    <lineage>
        <taxon>Bacteria</taxon>
        <taxon>Pseudomonadati</taxon>
        <taxon>Pseudomonadota</taxon>
        <taxon>Alphaproteobacteria</taxon>
        <taxon>Rhodobacterales</taxon>
        <taxon>Paracoccaceae</taxon>
        <taxon>Thioclava</taxon>
    </lineage>
</organism>
<protein>
    <submittedName>
        <fullName evidence="2">Uncharacterized protein</fullName>
    </submittedName>
</protein>
<keyword evidence="2" id="KW-0614">Plasmid</keyword>
<evidence type="ECO:0000313" key="3">
    <source>
        <dbReference type="Proteomes" id="UP000185622"/>
    </source>
</evidence>
<reference evidence="2 3" key="1">
    <citation type="submission" date="2017-01" db="EMBL/GenBank/DDBJ databases">
        <title>The complete genome sequence of a sulfur-oxidizing marine bacterium Thioclava sp. 25B10_4T.</title>
        <authorList>
            <person name="Liu Y."/>
            <person name="Lai Q."/>
            <person name="Shao Z."/>
        </authorList>
    </citation>
    <scope>NUCLEOTIDE SEQUENCE [LARGE SCALE GENOMIC DNA]</scope>
    <source>
        <strain evidence="2 3">25B10_4</strain>
        <plasmid evidence="2 3">unnamed1</plasmid>
    </source>
</reference>
<proteinExistence type="predicted"/>
<geneLocation type="plasmid" evidence="2 3">
    <name>unnamed1</name>
</geneLocation>
<evidence type="ECO:0000313" key="2">
    <source>
        <dbReference type="EMBL" id="AQS50046.1"/>
    </source>
</evidence>
<keyword evidence="3" id="KW-1185">Reference proteome</keyword>
<dbReference type="Proteomes" id="UP000185622">
    <property type="component" value="Plasmid unnamed1"/>
</dbReference>
<sequence>MEKLEARPMIFDAAEIVRSEAFVTLDRYGELAVYRGFLRPEDEPRADGQGAELSAAGSTDGVGHGTVITSAGRALGVNVPDEADDGALKPLPEPLVMHLACKLHLGTTRSAQAFV</sequence>
<evidence type="ECO:0000256" key="1">
    <source>
        <dbReference type="SAM" id="MobiDB-lite"/>
    </source>
</evidence>
<dbReference type="EMBL" id="CP019438">
    <property type="protein sequence ID" value="AQS50046.1"/>
    <property type="molecule type" value="Genomic_DNA"/>
</dbReference>